<feature type="binding site" evidence="3">
    <location>
        <position position="273"/>
    </location>
    <ligand>
        <name>CTP</name>
        <dbReference type="ChEBI" id="CHEBI:37563"/>
    </ligand>
</feature>
<comment type="similarity">
    <text evidence="3">In the N-terminal section; belongs to the HFCD (homo-oligomeric flavin containing Cys decarboxylase) superfamily.</text>
</comment>
<keyword evidence="3" id="KW-0285">Flavoprotein</keyword>
<evidence type="ECO:0000259" key="5">
    <source>
        <dbReference type="Pfam" id="PF04127"/>
    </source>
</evidence>
<dbReference type="NCBIfam" id="TIGR00521">
    <property type="entry name" value="coaBC_dfp"/>
    <property type="match status" value="1"/>
</dbReference>
<comment type="cofactor">
    <cofactor evidence="3">
        <name>Mg(2+)</name>
        <dbReference type="ChEBI" id="CHEBI:18420"/>
    </cofactor>
</comment>
<keyword evidence="3" id="KW-0288">FMN</keyword>
<dbReference type="GO" id="GO:0010181">
    <property type="term" value="F:FMN binding"/>
    <property type="evidence" value="ECO:0007669"/>
    <property type="project" value="UniProtKB-UniRule"/>
</dbReference>
<dbReference type="EC" id="6.3.2.5" evidence="3"/>
<dbReference type="Gene3D" id="3.40.50.10300">
    <property type="entry name" value="CoaB-like"/>
    <property type="match status" value="1"/>
</dbReference>
<accession>A0A832RUZ2</accession>
<comment type="cofactor">
    <cofactor evidence="3">
        <name>FMN</name>
        <dbReference type="ChEBI" id="CHEBI:58210"/>
    </cofactor>
    <text evidence="3">Binds 1 FMN per subunit.</text>
</comment>
<dbReference type="GO" id="GO:0004633">
    <property type="term" value="F:phosphopantothenoylcysteine decarboxylase activity"/>
    <property type="evidence" value="ECO:0007669"/>
    <property type="project" value="UniProtKB-UniRule"/>
</dbReference>
<dbReference type="GO" id="GO:0071513">
    <property type="term" value="C:phosphopantothenoylcysteine decarboxylase complex"/>
    <property type="evidence" value="ECO:0007669"/>
    <property type="project" value="TreeGrafter"/>
</dbReference>
<dbReference type="AlphaFoldDB" id="A0A832RUZ2"/>
<evidence type="ECO:0000256" key="2">
    <source>
        <dbReference type="ARBA" id="ARBA00023239"/>
    </source>
</evidence>
<comment type="function">
    <text evidence="3">Catalyzes two sequential steps in the biosynthesis of coenzyme A. In the first step cysteine is conjugated to 4'-phosphopantothenate to form 4-phosphopantothenoylcysteine. In the second step the latter compound is decarboxylated to form 4'-phosphopantotheine.</text>
</comment>
<dbReference type="PANTHER" id="PTHR14359">
    <property type="entry name" value="HOMO-OLIGOMERIC FLAVIN CONTAINING CYS DECARBOXYLASE FAMILY"/>
    <property type="match status" value="1"/>
</dbReference>
<proteinExistence type="inferred from homology"/>
<protein>
    <recommendedName>
        <fullName evidence="3">Coenzyme A biosynthesis bifunctional protein CoaBC</fullName>
    </recommendedName>
    <alternativeName>
        <fullName evidence="3">DNA/pantothenate metabolism flavoprotein</fullName>
    </alternativeName>
    <alternativeName>
        <fullName evidence="3">Phosphopantothenoylcysteine synthetase/decarboxylase</fullName>
        <shortName evidence="3">PPCS-PPCDC</shortName>
    </alternativeName>
    <domain>
        <recommendedName>
            <fullName evidence="3">Phosphopantothenoylcysteine decarboxylase</fullName>
            <shortName evidence="3">PPC decarboxylase</shortName>
            <shortName evidence="3">PPC-DC</shortName>
            <ecNumber evidence="3">4.1.1.36</ecNumber>
        </recommendedName>
        <alternativeName>
            <fullName evidence="3">CoaC</fullName>
        </alternativeName>
    </domain>
    <domain>
        <recommendedName>
            <fullName evidence="3">Phosphopantothenate--cysteine ligase</fullName>
            <ecNumber evidence="3">6.3.2.5</ecNumber>
        </recommendedName>
        <alternativeName>
            <fullName evidence="3">CoaB</fullName>
        </alternativeName>
        <alternativeName>
            <fullName evidence="3">Phosphopantothenoylcysteine synthetase</fullName>
            <shortName evidence="3">PPC synthetase</shortName>
            <shortName evidence="3">PPC-S</shortName>
        </alternativeName>
    </domain>
</protein>
<comment type="catalytic activity">
    <reaction evidence="3">
        <text>(R)-4'-phosphopantothenate + L-cysteine + CTP = N-[(R)-4-phosphopantothenoyl]-L-cysteine + CMP + diphosphate + H(+)</text>
        <dbReference type="Rhea" id="RHEA:19397"/>
        <dbReference type="ChEBI" id="CHEBI:10986"/>
        <dbReference type="ChEBI" id="CHEBI:15378"/>
        <dbReference type="ChEBI" id="CHEBI:33019"/>
        <dbReference type="ChEBI" id="CHEBI:35235"/>
        <dbReference type="ChEBI" id="CHEBI:37563"/>
        <dbReference type="ChEBI" id="CHEBI:59458"/>
        <dbReference type="ChEBI" id="CHEBI:60377"/>
        <dbReference type="EC" id="6.3.2.5"/>
    </reaction>
</comment>
<keyword evidence="3 6" id="KW-0436">Ligase</keyword>
<feature type="domain" description="DNA/pantothenate metabolism flavoprotein C-terminal" evidence="5">
    <location>
        <begin position="181"/>
        <end position="389"/>
    </location>
</feature>
<dbReference type="GO" id="GO:0015937">
    <property type="term" value="P:coenzyme A biosynthetic process"/>
    <property type="evidence" value="ECO:0007669"/>
    <property type="project" value="UniProtKB-UniRule"/>
</dbReference>
<dbReference type="InterPro" id="IPR007085">
    <property type="entry name" value="DNA/pantothenate-metab_flavo_C"/>
</dbReference>
<keyword evidence="2 3" id="KW-0456">Lyase</keyword>
<dbReference type="Pfam" id="PF04127">
    <property type="entry name" value="DFP"/>
    <property type="match status" value="1"/>
</dbReference>
<dbReference type="InterPro" id="IPR005252">
    <property type="entry name" value="CoaBC"/>
</dbReference>
<dbReference type="InterPro" id="IPR035929">
    <property type="entry name" value="CoaB-like_sf"/>
</dbReference>
<feature type="domain" description="Flavoprotein" evidence="4">
    <location>
        <begin position="9"/>
        <end position="172"/>
    </location>
</feature>
<feature type="region of interest" description="Phosphopantothenoylcysteine decarboxylase" evidence="3">
    <location>
        <begin position="1"/>
        <end position="185"/>
    </location>
</feature>
<organism evidence="6 7">
    <name type="scientific">Methermicoccus shengliensis</name>
    <dbReference type="NCBI Taxonomy" id="660064"/>
    <lineage>
        <taxon>Archaea</taxon>
        <taxon>Methanobacteriati</taxon>
        <taxon>Methanobacteriota</taxon>
        <taxon>Stenosarchaea group</taxon>
        <taxon>Methanomicrobia</taxon>
        <taxon>Methanosarcinales</taxon>
        <taxon>Methermicoccaceae</taxon>
        <taxon>Methermicoccus</taxon>
    </lineage>
</organism>
<keyword evidence="3" id="KW-0511">Multifunctional enzyme</keyword>
<evidence type="ECO:0000256" key="3">
    <source>
        <dbReference type="HAMAP-Rule" id="MF_02225"/>
    </source>
</evidence>
<dbReference type="EC" id="4.1.1.36" evidence="3"/>
<evidence type="ECO:0000256" key="1">
    <source>
        <dbReference type="ARBA" id="ARBA00022793"/>
    </source>
</evidence>
<reference evidence="6" key="1">
    <citation type="journal article" date="2020" name="bioRxiv">
        <title>A rank-normalized archaeal taxonomy based on genome phylogeny resolves widespread incomplete and uneven classifications.</title>
        <authorList>
            <person name="Rinke C."/>
            <person name="Chuvochina M."/>
            <person name="Mussig A.J."/>
            <person name="Chaumeil P.-A."/>
            <person name="Waite D.W."/>
            <person name="Whitman W.B."/>
            <person name="Parks D.H."/>
            <person name="Hugenholtz P."/>
        </authorList>
    </citation>
    <scope>NUCLEOTIDE SEQUENCE</scope>
    <source>
        <strain evidence="6">UBA12518</strain>
    </source>
</reference>
<comment type="caution">
    <text evidence="6">The sequence shown here is derived from an EMBL/GenBank/DDBJ whole genome shotgun (WGS) entry which is preliminary data.</text>
</comment>
<feature type="binding site" evidence="3">
    <location>
        <position position="316"/>
    </location>
    <ligand>
        <name>CTP</name>
        <dbReference type="ChEBI" id="CHEBI:37563"/>
    </ligand>
</feature>
<keyword evidence="1 3" id="KW-0210">Decarboxylase</keyword>
<dbReference type="GO" id="GO:0004632">
    <property type="term" value="F:phosphopantothenate--cysteine ligase activity"/>
    <property type="evidence" value="ECO:0007669"/>
    <property type="project" value="UniProtKB-UniRule"/>
</dbReference>
<dbReference type="SUPFAM" id="SSF102645">
    <property type="entry name" value="CoaB-like"/>
    <property type="match status" value="1"/>
</dbReference>
<feature type="binding site" evidence="3">
    <location>
        <position position="282"/>
    </location>
    <ligand>
        <name>CTP</name>
        <dbReference type="ChEBI" id="CHEBI:37563"/>
    </ligand>
</feature>
<dbReference type="EMBL" id="DUIH01000013">
    <property type="protein sequence ID" value="HIH69817.1"/>
    <property type="molecule type" value="Genomic_DNA"/>
</dbReference>
<keyword evidence="3" id="KW-0479">Metal-binding</keyword>
<comment type="caution">
    <text evidence="3">Lacks conserved residue(s) required for the propagation of feature annotation.</text>
</comment>
<dbReference type="Pfam" id="PF02441">
    <property type="entry name" value="Flavoprotein"/>
    <property type="match status" value="1"/>
</dbReference>
<evidence type="ECO:0000313" key="7">
    <source>
        <dbReference type="Proteomes" id="UP000600363"/>
    </source>
</evidence>
<dbReference type="SUPFAM" id="SSF52507">
    <property type="entry name" value="Homo-oligomeric flavin-containing Cys decarboxylases, HFCD"/>
    <property type="match status" value="1"/>
</dbReference>
<dbReference type="Proteomes" id="UP000600363">
    <property type="component" value="Unassembled WGS sequence"/>
</dbReference>
<dbReference type="RefSeq" id="WP_042685150.1">
    <property type="nucleotide sequence ID" value="NZ_DUIH01000013.1"/>
</dbReference>
<evidence type="ECO:0000259" key="4">
    <source>
        <dbReference type="Pfam" id="PF02441"/>
    </source>
</evidence>
<dbReference type="PANTHER" id="PTHR14359:SF6">
    <property type="entry name" value="PHOSPHOPANTOTHENOYLCYSTEINE DECARBOXYLASE"/>
    <property type="match status" value="1"/>
</dbReference>
<dbReference type="Gene3D" id="3.40.50.1950">
    <property type="entry name" value="Flavin prenyltransferase-like"/>
    <property type="match status" value="1"/>
</dbReference>
<name>A0A832RUZ2_9EURY</name>
<sequence length="400" mass="42918">MRRTLEGRTVVLGVCGSIAAVRCVDIAHALRRRGARVVPVMSEAARKIVHPHALQYACGNDVITEITGDVEHVRWCGIGGEADVLLIAPATSNTISKIAHGIDDTPVSTFATTALAHMPVLIAPAMHESMYTHPFVRESLEALKGVGVVIVGPRMEEGRAKIASTEHIVLEVERACGSGELSGMRAVVTAGATAEPWDAVRVLTSRASGRTGREIALELYRRGAEVVLVHAGEMHCPALEQRSVLTSRDMLEACIEECEKGCDIFIASAAVSDYSPVRVEGKVPSGVNDMSMKLEPTPKVLRAVRRAAPDALVVGFKAEAGVDDAQLEQRAREFMEENELAMVVANDIARGGMGTVDNRVLIVSEGTRVRVVEGQKDEIAYEIVNEIVRILGGRRGGARP</sequence>
<feature type="region of interest" description="Phosphopantothenate--cysteine ligase" evidence="3">
    <location>
        <begin position="186"/>
        <end position="400"/>
    </location>
</feature>
<comment type="catalytic activity">
    <reaction evidence="3">
        <text>N-[(R)-4-phosphopantothenoyl]-L-cysteine + H(+) = (R)-4'-phosphopantetheine + CO2</text>
        <dbReference type="Rhea" id="RHEA:16793"/>
        <dbReference type="ChEBI" id="CHEBI:15378"/>
        <dbReference type="ChEBI" id="CHEBI:16526"/>
        <dbReference type="ChEBI" id="CHEBI:59458"/>
        <dbReference type="ChEBI" id="CHEBI:61723"/>
        <dbReference type="EC" id="4.1.1.36"/>
    </reaction>
</comment>
<comment type="similarity">
    <text evidence="3">In the C-terminal section; belongs to the PPC synthetase family.</text>
</comment>
<dbReference type="InterPro" id="IPR003382">
    <property type="entry name" value="Flavoprotein"/>
</dbReference>
<dbReference type="InterPro" id="IPR036551">
    <property type="entry name" value="Flavin_trans-like"/>
</dbReference>
<dbReference type="UniPathway" id="UPA00241"/>
<dbReference type="GO" id="GO:0015941">
    <property type="term" value="P:pantothenate catabolic process"/>
    <property type="evidence" value="ECO:0007669"/>
    <property type="project" value="InterPro"/>
</dbReference>
<evidence type="ECO:0000313" key="6">
    <source>
        <dbReference type="EMBL" id="HIH69817.1"/>
    </source>
</evidence>
<comment type="pathway">
    <text evidence="3">Cofactor biosynthesis; coenzyme A biosynthesis.</text>
</comment>
<dbReference type="GO" id="GO:0046872">
    <property type="term" value="F:metal ion binding"/>
    <property type="evidence" value="ECO:0007669"/>
    <property type="project" value="UniProtKB-KW"/>
</dbReference>
<keyword evidence="3" id="KW-0460">Magnesium</keyword>
<gene>
    <name evidence="3 6" type="primary">coaBC</name>
    <name evidence="6" type="ORF">HA299_04260</name>
</gene>
<dbReference type="HAMAP" id="MF_02225">
    <property type="entry name" value="CoaBC"/>
    <property type="match status" value="1"/>
</dbReference>